<evidence type="ECO:0000313" key="10">
    <source>
        <dbReference type="EMBL" id="CAG9766825.1"/>
    </source>
</evidence>
<feature type="coiled-coil region" evidence="6">
    <location>
        <begin position="222"/>
        <end position="308"/>
    </location>
</feature>
<reference evidence="10" key="1">
    <citation type="submission" date="2022-01" db="EMBL/GenBank/DDBJ databases">
        <authorList>
            <person name="King R."/>
        </authorList>
    </citation>
    <scope>NUCLEOTIDE SEQUENCE</scope>
</reference>
<keyword evidence="5" id="KW-1015">Disulfide bond</keyword>
<dbReference type="Gene3D" id="1.10.238.10">
    <property type="entry name" value="EF-hand"/>
    <property type="match status" value="1"/>
</dbReference>
<evidence type="ECO:0000256" key="1">
    <source>
        <dbReference type="ARBA" id="ARBA00022387"/>
    </source>
</evidence>
<dbReference type="InterPro" id="IPR036607">
    <property type="entry name" value="PRKCSH"/>
</dbReference>
<dbReference type="AlphaFoldDB" id="A0A9N9MLV4"/>
<dbReference type="InterPro" id="IPR044865">
    <property type="entry name" value="MRH_dom"/>
</dbReference>
<dbReference type="PANTHER" id="PTHR12630">
    <property type="entry name" value="N-LINKED OLIGOSACCHARIDE PROCESSING"/>
    <property type="match status" value="1"/>
</dbReference>
<dbReference type="OrthoDB" id="28322at2759"/>
<dbReference type="PROSITE" id="PS51914">
    <property type="entry name" value="MRH"/>
    <property type="match status" value="1"/>
</dbReference>
<keyword evidence="2" id="KW-0732">Signal</keyword>
<proteinExistence type="predicted"/>
<feature type="transmembrane region" description="Helical" evidence="8">
    <location>
        <begin position="46"/>
        <end position="64"/>
    </location>
</feature>
<dbReference type="Pfam" id="PF12999">
    <property type="entry name" value="PRKCSH-like"/>
    <property type="match status" value="1"/>
</dbReference>
<keyword evidence="4" id="KW-0106">Calcium</keyword>
<dbReference type="PROSITE" id="PS00018">
    <property type="entry name" value="EF_HAND_1"/>
    <property type="match status" value="1"/>
</dbReference>
<accession>A0A9N9MLV4</accession>
<evidence type="ECO:0000256" key="6">
    <source>
        <dbReference type="SAM" id="Coils"/>
    </source>
</evidence>
<feature type="compositionally biased region" description="Acidic residues" evidence="7">
    <location>
        <begin position="401"/>
        <end position="424"/>
    </location>
</feature>
<dbReference type="EMBL" id="OU892279">
    <property type="protein sequence ID" value="CAG9766825.1"/>
    <property type="molecule type" value="Genomic_DNA"/>
</dbReference>
<keyword evidence="8" id="KW-1133">Transmembrane helix</keyword>
<evidence type="ECO:0000256" key="3">
    <source>
        <dbReference type="ARBA" id="ARBA00022824"/>
    </source>
</evidence>
<dbReference type="InterPro" id="IPR011992">
    <property type="entry name" value="EF-hand-dom_pair"/>
</dbReference>
<dbReference type="InterPro" id="IPR002172">
    <property type="entry name" value="LDrepeatLR_classA_rpt"/>
</dbReference>
<sequence>MVTSQTIFGIVVPTTQIEKRKIPIKPDVSPAIIDRVVKNRWNKKQILWSMVLLVPPLSLVYPTFSSSRRTKMNIFTSFRISNLNLLFLILPFIGVGRSSVEVPRPRGVSLSRLALYDPEKDFTCFDGSNTIPFDQVNDDYCDCPDGSDEPGTSACPGGSFQCTNAGFKPEILSSDRVNDGICDCCDGTDEYSGKKTCVNNCLEVGRAAREEAARLAELFKVGKQLRAELAQEGQKMKNEKQEKLNELAKNREEAENVRLEREEIKKKAEELENKALEYYRELEDQYKKKKAEQEAEKLKEEALENFKKFDSNQDGLIDIAEIQSRSSFDRDRNGQVSEEEAKLFLNNQDSVELETFIEKSWPLMKPFVSIDSSMYKPPVTDSELEGEEQEGHEEQEKSLGELEEGEIEQDEEDEEEAEPEETQEEEHKVEYDEETQKLVDQATEARNQYDDADRDVKSINDQIRQIEESLKKDFGPEEEFASLEGQCFEFKNLEYTYKLCPFEKTVQIPNSNSMETSLGRWGKWDGPSGNSYSAMLYDNGQNCWNGPNRSTKVNLFCGGENKVTSVSEPNRCEYAFDFETPAACHIAGSRDGEADVHDEL</sequence>
<dbReference type="CDD" id="cd00112">
    <property type="entry name" value="LDLa"/>
    <property type="match status" value="1"/>
</dbReference>
<evidence type="ECO:0000256" key="5">
    <source>
        <dbReference type="ARBA" id="ARBA00023157"/>
    </source>
</evidence>
<dbReference type="InterPro" id="IPR018247">
    <property type="entry name" value="EF_Hand_1_Ca_BS"/>
</dbReference>
<organism evidence="10 11">
    <name type="scientific">Ceutorhynchus assimilis</name>
    <name type="common">cabbage seed weevil</name>
    <dbReference type="NCBI Taxonomy" id="467358"/>
    <lineage>
        <taxon>Eukaryota</taxon>
        <taxon>Metazoa</taxon>
        <taxon>Ecdysozoa</taxon>
        <taxon>Arthropoda</taxon>
        <taxon>Hexapoda</taxon>
        <taxon>Insecta</taxon>
        <taxon>Pterygota</taxon>
        <taxon>Neoptera</taxon>
        <taxon>Endopterygota</taxon>
        <taxon>Coleoptera</taxon>
        <taxon>Polyphaga</taxon>
        <taxon>Cucujiformia</taxon>
        <taxon>Curculionidae</taxon>
        <taxon>Ceutorhynchinae</taxon>
        <taxon>Ceutorhynchus</taxon>
    </lineage>
</organism>
<keyword evidence="8" id="KW-0812">Transmembrane</keyword>
<protein>
    <recommendedName>
        <fullName evidence="1">Glucosidase 2 subunit beta</fullName>
    </recommendedName>
</protein>
<dbReference type="InterPro" id="IPR039794">
    <property type="entry name" value="Gtb1-like"/>
</dbReference>
<dbReference type="GO" id="GO:0006491">
    <property type="term" value="P:N-glycan processing"/>
    <property type="evidence" value="ECO:0007669"/>
    <property type="project" value="TreeGrafter"/>
</dbReference>
<dbReference type="InterPro" id="IPR028146">
    <property type="entry name" value="PRKCSH_N"/>
</dbReference>
<dbReference type="SUPFAM" id="SSF47473">
    <property type="entry name" value="EF-hand"/>
    <property type="match status" value="1"/>
</dbReference>
<evidence type="ECO:0000256" key="2">
    <source>
        <dbReference type="ARBA" id="ARBA00022729"/>
    </source>
</evidence>
<feature type="compositionally biased region" description="Basic and acidic residues" evidence="7">
    <location>
        <begin position="425"/>
        <end position="434"/>
    </location>
</feature>
<evidence type="ECO:0000256" key="7">
    <source>
        <dbReference type="SAM" id="MobiDB-lite"/>
    </source>
</evidence>
<dbReference type="GO" id="GO:0017177">
    <property type="term" value="C:glucosidase II complex"/>
    <property type="evidence" value="ECO:0007669"/>
    <property type="project" value="TreeGrafter"/>
</dbReference>
<evidence type="ECO:0000256" key="8">
    <source>
        <dbReference type="SAM" id="Phobius"/>
    </source>
</evidence>
<keyword evidence="3" id="KW-0256">Endoplasmic reticulum</keyword>
<dbReference type="Gene3D" id="2.70.130.10">
    <property type="entry name" value="Mannose-6-phosphate receptor binding domain"/>
    <property type="match status" value="1"/>
</dbReference>
<name>A0A9N9MLV4_9CUCU</name>
<evidence type="ECO:0000313" key="11">
    <source>
        <dbReference type="Proteomes" id="UP001152799"/>
    </source>
</evidence>
<dbReference type="Pfam" id="PF13015">
    <property type="entry name" value="PRKCSH_1"/>
    <property type="match status" value="1"/>
</dbReference>
<feature type="domain" description="MRH" evidence="9">
    <location>
        <begin position="485"/>
        <end position="586"/>
    </location>
</feature>
<dbReference type="Proteomes" id="UP001152799">
    <property type="component" value="Chromosome 3"/>
</dbReference>
<dbReference type="InterPro" id="IPR009011">
    <property type="entry name" value="Man6P_isomerase_rcpt-bd_dom_sf"/>
</dbReference>
<dbReference type="SUPFAM" id="SSF50911">
    <property type="entry name" value="Mannose 6-phosphate receptor domain"/>
    <property type="match status" value="1"/>
</dbReference>
<keyword evidence="6" id="KW-0175">Coiled coil</keyword>
<feature type="region of interest" description="Disordered" evidence="7">
    <location>
        <begin position="373"/>
        <end position="434"/>
    </location>
</feature>
<feature type="compositionally biased region" description="Acidic residues" evidence="7">
    <location>
        <begin position="382"/>
        <end position="391"/>
    </location>
</feature>
<evidence type="ECO:0000256" key="4">
    <source>
        <dbReference type="ARBA" id="ARBA00022837"/>
    </source>
</evidence>
<gene>
    <name evidence="10" type="ORF">CEUTPL_LOCUS7397</name>
</gene>
<keyword evidence="8" id="KW-0472">Membrane</keyword>
<dbReference type="PANTHER" id="PTHR12630:SF1">
    <property type="entry name" value="GLUCOSIDASE 2 SUBUNIT BETA"/>
    <property type="match status" value="1"/>
</dbReference>
<keyword evidence="11" id="KW-1185">Reference proteome</keyword>
<evidence type="ECO:0000259" key="9">
    <source>
        <dbReference type="PROSITE" id="PS51914"/>
    </source>
</evidence>